<dbReference type="GO" id="GO:0044206">
    <property type="term" value="P:UMP salvage"/>
    <property type="evidence" value="ECO:0007669"/>
    <property type="project" value="UniProtKB-UniPathway"/>
</dbReference>
<evidence type="ECO:0000256" key="5">
    <source>
        <dbReference type="ARBA" id="ARBA00022777"/>
    </source>
</evidence>
<dbReference type="NCBIfam" id="NF004018">
    <property type="entry name" value="PRK05480.1"/>
    <property type="match status" value="1"/>
</dbReference>
<dbReference type="SUPFAM" id="SSF52540">
    <property type="entry name" value="P-loop containing nucleoside triphosphate hydrolases"/>
    <property type="match status" value="1"/>
</dbReference>
<dbReference type="AlphaFoldDB" id="A0A2K9NM63"/>
<keyword evidence="3" id="KW-0808">Transferase</keyword>
<evidence type="ECO:0000313" key="8">
    <source>
        <dbReference type="Proteomes" id="UP000235584"/>
    </source>
</evidence>
<evidence type="ECO:0000256" key="4">
    <source>
        <dbReference type="ARBA" id="ARBA00022741"/>
    </source>
</evidence>
<feature type="domain" description="Phosphoribulokinase/uridine kinase" evidence="6">
    <location>
        <begin position="16"/>
        <end position="194"/>
    </location>
</feature>
<evidence type="ECO:0000256" key="1">
    <source>
        <dbReference type="ARBA" id="ARBA00004690"/>
    </source>
</evidence>
<evidence type="ECO:0000256" key="2">
    <source>
        <dbReference type="ARBA" id="ARBA00012137"/>
    </source>
</evidence>
<keyword evidence="5 7" id="KW-0418">Kinase</keyword>
<dbReference type="Gene3D" id="3.40.50.300">
    <property type="entry name" value="P-loop containing nucleotide triphosphate hydrolases"/>
    <property type="match status" value="1"/>
</dbReference>
<keyword evidence="8" id="KW-1185">Reference proteome</keyword>
<accession>A0A2K9NM63</accession>
<dbReference type="PANTHER" id="PTHR10285">
    <property type="entry name" value="URIDINE KINASE"/>
    <property type="match status" value="1"/>
</dbReference>
<dbReference type="Proteomes" id="UP000235584">
    <property type="component" value="Chromosome"/>
</dbReference>
<dbReference type="InterPro" id="IPR027417">
    <property type="entry name" value="P-loop_NTPase"/>
</dbReference>
<evidence type="ECO:0000313" key="7">
    <source>
        <dbReference type="EMBL" id="AUN96593.1"/>
    </source>
</evidence>
<dbReference type="EMBL" id="CP025704">
    <property type="protein sequence ID" value="AUN96593.1"/>
    <property type="molecule type" value="Genomic_DNA"/>
</dbReference>
<dbReference type="InterPro" id="IPR006083">
    <property type="entry name" value="PRK/URK"/>
</dbReference>
<keyword evidence="4" id="KW-0547">Nucleotide-binding</keyword>
<proteinExistence type="predicted"/>
<evidence type="ECO:0000259" key="6">
    <source>
        <dbReference type="Pfam" id="PF00485"/>
    </source>
</evidence>
<dbReference type="CDD" id="cd02023">
    <property type="entry name" value="UMPK"/>
    <property type="match status" value="1"/>
</dbReference>
<evidence type="ECO:0000256" key="3">
    <source>
        <dbReference type="ARBA" id="ARBA00022679"/>
    </source>
</evidence>
<name>A0A2K9NM63_BACTC</name>
<dbReference type="GO" id="GO:0004849">
    <property type="term" value="F:uridine kinase activity"/>
    <property type="evidence" value="ECO:0007669"/>
    <property type="project" value="UniProtKB-EC"/>
</dbReference>
<sequence>MILYRKNQLRSALVHIISICGGSGSGKTTFADKVIKNVDQEVSVLHMDSYYLPKPPKELSTSAGRPNFDHPDAFDWDLLKEHLEMLRAGKTVKSPHYDFKKNARLKTSSIIKPTKVVLFEGIFTLYQEEIRKMCDITTFLHVEADIRFIRRLHRDVEERGRSLDSVITQYYETVRPMYQKYLDPQRQYADFIVGEETDIAASILAAKVNQLFHAKEVKVVEKKKSKGKR</sequence>
<dbReference type="UniPathway" id="UPA00574">
    <property type="reaction ID" value="UER00637"/>
</dbReference>
<dbReference type="InterPro" id="IPR000764">
    <property type="entry name" value="Uridine_kinase-like"/>
</dbReference>
<dbReference type="GO" id="GO:0005524">
    <property type="term" value="F:ATP binding"/>
    <property type="evidence" value="ECO:0007669"/>
    <property type="project" value="InterPro"/>
</dbReference>
<dbReference type="PRINTS" id="PR00988">
    <property type="entry name" value="URIDINKINASE"/>
</dbReference>
<reference evidence="7 8" key="1">
    <citation type="submission" date="2018-01" db="EMBL/GenBank/DDBJ databases">
        <title>Complete genome sequence of Bacteriovorax stolpii DSM12778.</title>
        <authorList>
            <person name="Tang B."/>
            <person name="Chang J."/>
        </authorList>
    </citation>
    <scope>NUCLEOTIDE SEQUENCE [LARGE SCALE GENOMIC DNA]</scope>
    <source>
        <strain evidence="7 8">DSM 12778</strain>
    </source>
</reference>
<comment type="pathway">
    <text evidence="1">Pyrimidine metabolism; UMP biosynthesis via salvage pathway; UMP from uridine: step 1/1.</text>
</comment>
<dbReference type="KEGG" id="bsto:C0V70_00425"/>
<organism evidence="7 8">
    <name type="scientific">Bacteriovorax stolpii</name>
    <name type="common">Bdellovibrio stolpii</name>
    <dbReference type="NCBI Taxonomy" id="960"/>
    <lineage>
        <taxon>Bacteria</taxon>
        <taxon>Pseudomonadati</taxon>
        <taxon>Bdellovibrionota</taxon>
        <taxon>Bacteriovoracia</taxon>
        <taxon>Bacteriovoracales</taxon>
        <taxon>Bacteriovoracaceae</taxon>
        <taxon>Bacteriovorax</taxon>
    </lineage>
</organism>
<gene>
    <name evidence="7" type="ORF">C0V70_00425</name>
</gene>
<protein>
    <recommendedName>
        <fullName evidence="2">uridine/cytidine kinase</fullName>
        <ecNumber evidence="2">2.7.1.48</ecNumber>
    </recommendedName>
</protein>
<dbReference type="EC" id="2.7.1.48" evidence="2"/>
<dbReference type="Pfam" id="PF00485">
    <property type="entry name" value="PRK"/>
    <property type="match status" value="1"/>
</dbReference>